<gene>
    <name evidence="3" type="ORF">EFK50_04190</name>
</gene>
<protein>
    <submittedName>
        <fullName evidence="3">CPBP family intramembrane metalloprotease</fullName>
    </submittedName>
</protein>
<dbReference type="GO" id="GO:0004175">
    <property type="term" value="F:endopeptidase activity"/>
    <property type="evidence" value="ECO:0007669"/>
    <property type="project" value="UniProtKB-ARBA"/>
</dbReference>
<feature type="transmembrane region" description="Helical" evidence="1">
    <location>
        <begin position="198"/>
        <end position="215"/>
    </location>
</feature>
<evidence type="ECO:0000313" key="3">
    <source>
        <dbReference type="EMBL" id="RNL65173.1"/>
    </source>
</evidence>
<evidence type="ECO:0000256" key="1">
    <source>
        <dbReference type="SAM" id="Phobius"/>
    </source>
</evidence>
<keyword evidence="3" id="KW-0482">Metalloprotease</keyword>
<feature type="transmembrane region" description="Helical" evidence="1">
    <location>
        <begin position="275"/>
        <end position="297"/>
    </location>
</feature>
<proteinExistence type="predicted"/>
<accession>A0A3N0CQJ4</accession>
<dbReference type="GO" id="GO:0006508">
    <property type="term" value="P:proteolysis"/>
    <property type="evidence" value="ECO:0007669"/>
    <property type="project" value="UniProtKB-KW"/>
</dbReference>
<reference evidence="3 4" key="1">
    <citation type="submission" date="2018-11" db="EMBL/GenBank/DDBJ databases">
        <authorList>
            <person name="Li F."/>
        </authorList>
    </citation>
    <scope>NUCLEOTIDE SEQUENCE [LARGE SCALE GENOMIC DNA]</scope>
    <source>
        <strain evidence="3 4">Gsoil 097</strain>
    </source>
</reference>
<dbReference type="Proteomes" id="UP000267128">
    <property type="component" value="Unassembled WGS sequence"/>
</dbReference>
<keyword evidence="1" id="KW-1133">Transmembrane helix</keyword>
<dbReference type="GO" id="GO:0008237">
    <property type="term" value="F:metallopeptidase activity"/>
    <property type="evidence" value="ECO:0007669"/>
    <property type="project" value="UniProtKB-KW"/>
</dbReference>
<evidence type="ECO:0000313" key="4">
    <source>
        <dbReference type="Proteomes" id="UP000267128"/>
    </source>
</evidence>
<evidence type="ECO:0000259" key="2">
    <source>
        <dbReference type="Pfam" id="PF02517"/>
    </source>
</evidence>
<feature type="transmembrane region" description="Helical" evidence="1">
    <location>
        <begin position="76"/>
        <end position="99"/>
    </location>
</feature>
<comment type="caution">
    <text evidence="3">The sequence shown here is derived from an EMBL/GenBank/DDBJ whole genome shotgun (WGS) entry which is preliminary data.</text>
</comment>
<dbReference type="InterPro" id="IPR003675">
    <property type="entry name" value="Rce1/LyrA-like_dom"/>
</dbReference>
<dbReference type="RefSeq" id="WP_123226276.1">
    <property type="nucleotide sequence ID" value="NZ_RJSE01000003.1"/>
</dbReference>
<feature type="transmembrane region" description="Helical" evidence="1">
    <location>
        <begin position="29"/>
        <end position="56"/>
    </location>
</feature>
<keyword evidence="3" id="KW-0645">Protease</keyword>
<dbReference type="PANTHER" id="PTHR36435:SF1">
    <property type="entry name" value="CAAX AMINO TERMINAL PROTEASE FAMILY PROTEIN"/>
    <property type="match status" value="1"/>
</dbReference>
<dbReference type="GO" id="GO:0080120">
    <property type="term" value="P:CAAX-box protein maturation"/>
    <property type="evidence" value="ECO:0007669"/>
    <property type="project" value="UniProtKB-ARBA"/>
</dbReference>
<name>A0A3N0CQJ4_9ACTN</name>
<keyword evidence="1" id="KW-0472">Membrane</keyword>
<feature type="domain" description="CAAX prenyl protease 2/Lysostaphin resistance protein A-like" evidence="2">
    <location>
        <begin position="164"/>
        <end position="254"/>
    </location>
</feature>
<dbReference type="PANTHER" id="PTHR36435">
    <property type="entry name" value="SLR1288 PROTEIN"/>
    <property type="match status" value="1"/>
</dbReference>
<dbReference type="Pfam" id="PF02517">
    <property type="entry name" value="Rce1-like"/>
    <property type="match status" value="1"/>
</dbReference>
<organism evidence="3 4">
    <name type="scientific">Nocardioides marmoriginsengisoli</name>
    <dbReference type="NCBI Taxonomy" id="661483"/>
    <lineage>
        <taxon>Bacteria</taxon>
        <taxon>Bacillati</taxon>
        <taxon>Actinomycetota</taxon>
        <taxon>Actinomycetes</taxon>
        <taxon>Propionibacteriales</taxon>
        <taxon>Nocardioidaceae</taxon>
        <taxon>Nocardioides</taxon>
    </lineage>
</organism>
<keyword evidence="1" id="KW-0812">Transmembrane</keyword>
<feature type="transmembrane region" description="Helical" evidence="1">
    <location>
        <begin position="159"/>
        <end position="177"/>
    </location>
</feature>
<dbReference type="EMBL" id="RJSE01000003">
    <property type="protein sequence ID" value="RNL65173.1"/>
    <property type="molecule type" value="Genomic_DNA"/>
</dbReference>
<dbReference type="InterPro" id="IPR052710">
    <property type="entry name" value="CAAX_protease"/>
</dbReference>
<feature type="transmembrane region" description="Helical" evidence="1">
    <location>
        <begin position="120"/>
        <end position="139"/>
    </location>
</feature>
<dbReference type="AlphaFoldDB" id="A0A3N0CQJ4"/>
<dbReference type="OrthoDB" id="2680086at2"/>
<keyword evidence="4" id="KW-1185">Reference proteome</keyword>
<sequence length="318" mass="34059">MTATPAPSAEGTPYPLVLRTPTYAWWQPAAGLVLLPIAMFIVVPLLLLPLLAATVAADHTGSFSKAFEAAASLDPVSWQGLLYLNLSLAGLTLVTWGIVRFVHGVRPRWLTSVAPGFRWRFFWACFGLSVVAILAQILVGALMPSDPNDLGGSLNHVDATYLALAAVVLFSTPLQAIGEEYVFRGYLMQAFGALTRRPWIAVVASAFLFACAHGVQNAPLFLDRFAFGLMAGYVVLRTGGLEAGIALHVWNNLVAFGLALAIGDIDDTLNVTEVGWSNLPLTITQNGVYLILVLLVAHRMGITSRTTHPVLVAGSPRV</sequence>
<keyword evidence="3" id="KW-0378">Hydrolase</keyword>